<sequence>MGILIDSIVEKLEQYNPKSYINNKKITLIESVKYIESSIEDFKPNTLYVGQISRLPVSKLILQPTNFLIVSKLHLPCSVRTNRNTNIVLINEEFSPAIFNKVLDIFFKYEDININSLKLLKVLSKNTGLQDIINSSSKILGNPMYVSNTNFEILSFTEGVKLNHSLWTDITIKGYQQYDKLQSLLKDTILNAKLPIYFKSTNENNYEFKDGGNTIDELSKDSNSILYKENSKFTISRIWSNIYAGNKLLGQLIVIEAFKPFTERDVKIIGLLSNAISVELQKHKYYESSNVNSKELFLLQLLDGKITSQEALYENIKFAHWEMKYPLSVISIVNKSTISYIQFSYIKTFFQKIFYDCVCVLYKGNIIIATNYKDNKTLYKKCFKELQESLNNFEMFCGVSRPFYNLLKINKYYKQSLKAIELGRYRDIDKCIFIYDSYILQHILLLSSSEESLKDFCHPAIFKLITYDSVYKTDYLKNLYLYVMNFKNQSKLAGLMHIHRNTLHYRISKIEEIMNVDLNNVDEFFSIYLSFKILEFSGEEF</sequence>
<dbReference type="InterPro" id="IPR051448">
    <property type="entry name" value="CdaR-like_regulators"/>
</dbReference>
<protein>
    <submittedName>
        <fullName evidence="1">Uncharacterized protein</fullName>
    </submittedName>
</protein>
<dbReference type="KEGG" id="crw:CROST_047660"/>
<dbReference type="InterPro" id="IPR025736">
    <property type="entry name" value="PucR_C-HTH_dom"/>
</dbReference>
<dbReference type="EMBL" id="CP096984">
    <property type="protein sequence ID" value="URZ13988.1"/>
    <property type="molecule type" value="Genomic_DNA"/>
</dbReference>
<keyword evidence="2" id="KW-1185">Reference proteome</keyword>
<geneLocation type="plasmid" evidence="1 2">
    <name>p330</name>
</geneLocation>
<dbReference type="InterPro" id="IPR042070">
    <property type="entry name" value="PucR_C-HTH_sf"/>
</dbReference>
<gene>
    <name evidence="1" type="ORF">CROST_047660</name>
</gene>
<organism evidence="1 2">
    <name type="scientific">Clostridium felsineum</name>
    <dbReference type="NCBI Taxonomy" id="36839"/>
    <lineage>
        <taxon>Bacteria</taxon>
        <taxon>Bacillati</taxon>
        <taxon>Bacillota</taxon>
        <taxon>Clostridia</taxon>
        <taxon>Eubacteriales</taxon>
        <taxon>Clostridiaceae</taxon>
        <taxon>Clostridium</taxon>
    </lineage>
</organism>
<dbReference type="Pfam" id="PF13556">
    <property type="entry name" value="HTH_30"/>
    <property type="match status" value="1"/>
</dbReference>
<name>A0A1S8LJL9_9CLOT</name>
<dbReference type="Proteomes" id="UP000190951">
    <property type="component" value="Plasmid p330"/>
</dbReference>
<reference evidence="1 2" key="1">
    <citation type="submission" date="2022-04" db="EMBL/GenBank/DDBJ databases">
        <title>Genome sequence of C. roseum typestrain.</title>
        <authorList>
            <person name="Poehlein A."/>
            <person name="Schoch T."/>
            <person name="Duerre P."/>
            <person name="Daniel R."/>
        </authorList>
    </citation>
    <scope>NUCLEOTIDE SEQUENCE [LARGE SCALE GENOMIC DNA]</scope>
    <source>
        <strain evidence="1 2">DSM 7320</strain>
        <plasmid evidence="1 2">p330</plasmid>
    </source>
</reference>
<dbReference type="PANTHER" id="PTHR33744:SF1">
    <property type="entry name" value="DNA-BINDING TRANSCRIPTIONAL ACTIVATOR ADER"/>
    <property type="match status" value="1"/>
</dbReference>
<evidence type="ECO:0000313" key="2">
    <source>
        <dbReference type="Proteomes" id="UP000190951"/>
    </source>
</evidence>
<accession>A0A1S8LJL9</accession>
<dbReference type="Gene3D" id="1.10.10.2840">
    <property type="entry name" value="PucR C-terminal helix-turn-helix domain"/>
    <property type="match status" value="1"/>
</dbReference>
<keyword evidence="1" id="KW-0614">Plasmid</keyword>
<dbReference type="PANTHER" id="PTHR33744">
    <property type="entry name" value="CARBOHYDRATE DIACID REGULATOR"/>
    <property type="match status" value="1"/>
</dbReference>
<dbReference type="AlphaFoldDB" id="A0A1S8LJL9"/>
<evidence type="ECO:0000313" key="1">
    <source>
        <dbReference type="EMBL" id="URZ13988.1"/>
    </source>
</evidence>
<proteinExistence type="predicted"/>
<dbReference type="RefSeq" id="WP_139355924.1">
    <property type="nucleotide sequence ID" value="NZ_CP096984.1"/>
</dbReference>